<sequence length="28" mass="3092">MLWFGRAGLKALHGLCVEKCACKQKRSG</sequence>
<reference evidence="1" key="2">
    <citation type="journal article" date="2015" name="Fish Shellfish Immunol.">
        <title>Early steps in the European eel (Anguilla anguilla)-Vibrio vulnificus interaction in the gills: Role of the RtxA13 toxin.</title>
        <authorList>
            <person name="Callol A."/>
            <person name="Pajuelo D."/>
            <person name="Ebbesson L."/>
            <person name="Teles M."/>
            <person name="MacKenzie S."/>
            <person name="Amaro C."/>
        </authorList>
    </citation>
    <scope>NUCLEOTIDE SEQUENCE</scope>
</reference>
<protein>
    <submittedName>
        <fullName evidence="1">Uncharacterized protein</fullName>
    </submittedName>
</protein>
<dbReference type="AlphaFoldDB" id="A0A0E9RNW9"/>
<name>A0A0E9RNW9_ANGAN</name>
<dbReference type="EMBL" id="GBXM01078514">
    <property type="protein sequence ID" value="JAH30063.1"/>
    <property type="molecule type" value="Transcribed_RNA"/>
</dbReference>
<accession>A0A0E9RNW9</accession>
<reference evidence="1" key="1">
    <citation type="submission" date="2014-11" db="EMBL/GenBank/DDBJ databases">
        <authorList>
            <person name="Amaro Gonzalez C."/>
        </authorList>
    </citation>
    <scope>NUCLEOTIDE SEQUENCE</scope>
</reference>
<proteinExistence type="predicted"/>
<evidence type="ECO:0000313" key="1">
    <source>
        <dbReference type="EMBL" id="JAH30063.1"/>
    </source>
</evidence>
<organism evidence="1">
    <name type="scientific">Anguilla anguilla</name>
    <name type="common">European freshwater eel</name>
    <name type="synonym">Muraena anguilla</name>
    <dbReference type="NCBI Taxonomy" id="7936"/>
    <lineage>
        <taxon>Eukaryota</taxon>
        <taxon>Metazoa</taxon>
        <taxon>Chordata</taxon>
        <taxon>Craniata</taxon>
        <taxon>Vertebrata</taxon>
        <taxon>Euteleostomi</taxon>
        <taxon>Actinopterygii</taxon>
        <taxon>Neopterygii</taxon>
        <taxon>Teleostei</taxon>
        <taxon>Anguilliformes</taxon>
        <taxon>Anguillidae</taxon>
        <taxon>Anguilla</taxon>
    </lineage>
</organism>